<evidence type="ECO:0000256" key="1">
    <source>
        <dbReference type="SAM" id="MobiDB-lite"/>
    </source>
</evidence>
<evidence type="ECO:0000313" key="2">
    <source>
        <dbReference type="EMBL" id="RCG30461.1"/>
    </source>
</evidence>
<gene>
    <name evidence="2" type="ORF">DQ384_14150</name>
</gene>
<sequence length="349" mass="38627">MELADALKILTMRRHFDDLDLALALVGCVRSDGEPGPPPLTEPEGRRPDEGTRPPAAHMSHDDLPHRERLDGWSLLTDAELEAAAREADDDGGPDPDTEPGADPGAGRGHDGDAGRGRKGKKRVRSYVPRPDTYQYIIPMMLEPADDEPLRIPEYQSVPPPGDPAPRASSAYPAIYPRTSKATMHALMKRRTQSTDIDVEALVHRLSLNLPITETPRLKRDLTAPPMRLLYDTSLMIGPYADDVRHLLGLARALFDPGVLKIRAYRDSLSWGCGDGPVWTWRPFRVPHRPSTMVFVSGGFGGDLRARVRELERVAGELERKGHRAFVLWLGDPPGAGAVNPALWRVIRR</sequence>
<organism evidence="2 3">
    <name type="scientific">Sphaerisporangium album</name>
    <dbReference type="NCBI Taxonomy" id="509200"/>
    <lineage>
        <taxon>Bacteria</taxon>
        <taxon>Bacillati</taxon>
        <taxon>Actinomycetota</taxon>
        <taxon>Actinomycetes</taxon>
        <taxon>Streptosporangiales</taxon>
        <taxon>Streptosporangiaceae</taxon>
        <taxon>Sphaerisporangium</taxon>
    </lineage>
</organism>
<dbReference type="Proteomes" id="UP000253094">
    <property type="component" value="Unassembled WGS sequence"/>
</dbReference>
<reference evidence="2 3" key="1">
    <citation type="submission" date="2018-06" db="EMBL/GenBank/DDBJ databases">
        <title>Sphaerisporangium craniellae sp. nov., isolated from a marine sponge in the South China Sea.</title>
        <authorList>
            <person name="Li L."/>
        </authorList>
    </citation>
    <scope>NUCLEOTIDE SEQUENCE [LARGE SCALE GENOMIC DNA]</scope>
    <source>
        <strain evidence="2 3">CCTCC AA 208026</strain>
    </source>
</reference>
<accession>A0A367FJM1</accession>
<evidence type="ECO:0000313" key="3">
    <source>
        <dbReference type="Proteomes" id="UP000253094"/>
    </source>
</evidence>
<feature type="region of interest" description="Disordered" evidence="1">
    <location>
        <begin position="31"/>
        <end position="66"/>
    </location>
</feature>
<comment type="caution">
    <text evidence="2">The sequence shown here is derived from an EMBL/GenBank/DDBJ whole genome shotgun (WGS) entry which is preliminary data.</text>
</comment>
<feature type="compositionally biased region" description="Acidic residues" evidence="1">
    <location>
        <begin position="88"/>
        <end position="100"/>
    </location>
</feature>
<dbReference type="AlphaFoldDB" id="A0A367FJM1"/>
<name>A0A367FJM1_9ACTN</name>
<keyword evidence="3" id="KW-1185">Reference proteome</keyword>
<feature type="compositionally biased region" description="Basic and acidic residues" evidence="1">
    <location>
        <begin position="43"/>
        <end position="52"/>
    </location>
</feature>
<dbReference type="EMBL" id="QOIL01000007">
    <property type="protein sequence ID" value="RCG30461.1"/>
    <property type="molecule type" value="Genomic_DNA"/>
</dbReference>
<proteinExistence type="predicted"/>
<feature type="region of interest" description="Disordered" evidence="1">
    <location>
        <begin position="84"/>
        <end position="128"/>
    </location>
</feature>
<protein>
    <submittedName>
        <fullName evidence="2">Uncharacterized protein</fullName>
    </submittedName>
</protein>